<dbReference type="EMBL" id="MN740760">
    <property type="protein sequence ID" value="QHS81822.1"/>
    <property type="molecule type" value="Genomic_DNA"/>
</dbReference>
<protein>
    <submittedName>
        <fullName evidence="1">Uncharacterized protein</fullName>
    </submittedName>
</protein>
<evidence type="ECO:0000313" key="1">
    <source>
        <dbReference type="EMBL" id="QHS81822.1"/>
    </source>
</evidence>
<name>A0A6C0AQ61_9ZZZZ</name>
<dbReference type="AlphaFoldDB" id="A0A6C0AQ61"/>
<proteinExistence type="predicted"/>
<accession>A0A6C0AQ61</accession>
<sequence>MSRVTTPYSRTALVEPSHLEETDYVRWGPKETMWDRSYQNARLKTPLRIVLTDQSVIEYPLNSYIRIYEGEGIKSTVHLISPHPLPTKD</sequence>
<reference evidence="1" key="1">
    <citation type="journal article" date="2020" name="Nature">
        <title>Giant virus diversity and host interactions through global metagenomics.</title>
        <authorList>
            <person name="Schulz F."/>
            <person name="Roux S."/>
            <person name="Paez-Espino D."/>
            <person name="Jungbluth S."/>
            <person name="Walsh D.A."/>
            <person name="Denef V.J."/>
            <person name="McMahon K.D."/>
            <person name="Konstantinidis K.T."/>
            <person name="Eloe-Fadrosh E.A."/>
            <person name="Kyrpides N.C."/>
            <person name="Woyke T."/>
        </authorList>
    </citation>
    <scope>NUCLEOTIDE SEQUENCE</scope>
    <source>
        <strain evidence="1">GVMAG-S-1101164-72</strain>
    </source>
</reference>
<organism evidence="1">
    <name type="scientific">viral metagenome</name>
    <dbReference type="NCBI Taxonomy" id="1070528"/>
    <lineage>
        <taxon>unclassified sequences</taxon>
        <taxon>metagenomes</taxon>
        <taxon>organismal metagenomes</taxon>
    </lineage>
</organism>